<organism evidence="1 2">
    <name type="scientific">Pleuronectes platessa</name>
    <name type="common">European plaice</name>
    <dbReference type="NCBI Taxonomy" id="8262"/>
    <lineage>
        <taxon>Eukaryota</taxon>
        <taxon>Metazoa</taxon>
        <taxon>Chordata</taxon>
        <taxon>Craniata</taxon>
        <taxon>Vertebrata</taxon>
        <taxon>Euteleostomi</taxon>
        <taxon>Actinopterygii</taxon>
        <taxon>Neopterygii</taxon>
        <taxon>Teleostei</taxon>
        <taxon>Neoteleostei</taxon>
        <taxon>Acanthomorphata</taxon>
        <taxon>Carangaria</taxon>
        <taxon>Pleuronectiformes</taxon>
        <taxon>Pleuronectoidei</taxon>
        <taxon>Pleuronectidae</taxon>
        <taxon>Pleuronectes</taxon>
    </lineage>
</organism>
<accession>A0A9N7VR45</accession>
<comment type="caution">
    <text evidence="1">The sequence shown here is derived from an EMBL/GenBank/DDBJ whole genome shotgun (WGS) entry which is preliminary data.</text>
</comment>
<sequence>MADTVSVCVLVREQGLQRRRQSAGTDKGGGRNIPPARAACTSSHFHPLGCRQLEDTLQEEIVPSAKPPWILSEAPLGPLSLLQSGPGAARTLCIWSCLGQPQPLLPIFHQREAAEERRTGRWVCSSAG</sequence>
<gene>
    <name evidence="1" type="ORF">PLEPLA_LOCUS40595</name>
</gene>
<dbReference type="AlphaFoldDB" id="A0A9N7VR45"/>
<keyword evidence="2" id="KW-1185">Reference proteome</keyword>
<dbReference type="Proteomes" id="UP001153269">
    <property type="component" value="Unassembled WGS sequence"/>
</dbReference>
<dbReference type="EMBL" id="CADEAL010004146">
    <property type="protein sequence ID" value="CAB1452845.1"/>
    <property type="molecule type" value="Genomic_DNA"/>
</dbReference>
<evidence type="ECO:0000313" key="2">
    <source>
        <dbReference type="Proteomes" id="UP001153269"/>
    </source>
</evidence>
<reference evidence="1" key="1">
    <citation type="submission" date="2020-03" db="EMBL/GenBank/DDBJ databases">
        <authorList>
            <person name="Weist P."/>
        </authorList>
    </citation>
    <scope>NUCLEOTIDE SEQUENCE</scope>
</reference>
<proteinExistence type="predicted"/>
<name>A0A9N7VR45_PLEPL</name>
<protein>
    <submittedName>
        <fullName evidence="1">Uncharacterized protein</fullName>
    </submittedName>
</protein>
<evidence type="ECO:0000313" key="1">
    <source>
        <dbReference type="EMBL" id="CAB1452845.1"/>
    </source>
</evidence>